<dbReference type="Gene3D" id="3.90.1150.10">
    <property type="entry name" value="Aspartate Aminotransferase, domain 1"/>
    <property type="match status" value="1"/>
</dbReference>
<dbReference type="InterPro" id="IPR016454">
    <property type="entry name" value="Cysteine_dSase"/>
</dbReference>
<evidence type="ECO:0000256" key="2">
    <source>
        <dbReference type="ARBA" id="ARBA00006490"/>
    </source>
</evidence>
<evidence type="ECO:0000256" key="8">
    <source>
        <dbReference type="ARBA" id="ARBA00023014"/>
    </source>
</evidence>
<dbReference type="EMBL" id="LT985188">
    <property type="protein sequence ID" value="SPD86151.1"/>
    <property type="molecule type" value="Genomic_DNA"/>
</dbReference>
<name>A0A2N9JDF8_9ACTN</name>
<evidence type="ECO:0000313" key="13">
    <source>
        <dbReference type="Proteomes" id="UP000238164"/>
    </source>
</evidence>
<keyword evidence="5" id="KW-0479">Metal-binding</keyword>
<evidence type="ECO:0000256" key="1">
    <source>
        <dbReference type="ARBA" id="ARBA00001933"/>
    </source>
</evidence>
<sequence>MATVSERDYFDHAAGAPLVEVARAAMDAVWRLPGNPSSLHTAGRSARRLLEESRETLAGCLGAHPTEIVFTSGGTEANNLALLGASSRPGRPRLAIGATEHPSVTGVIERLPGRVDVLAVDRDGRLQTSGLDVITERTALVSTMLVNNETGVAQPLEQVLAAARAADAWTHTDAVQAFGHLPLDFADLGVDAMTVTAHKLGGPVGIGALVVRRDLALAAPGFGGGQERKVRSGTAMVALAVGFAAAARAAVGDRETEAARLGVLRERLAAGITDSIVDVMVNGTAPVSPAVLNVTFTGCRADDLLLMLDAAGLDCSTGSACTAGVHQPSEVLLAMGRSEAEASSSLRFSFGPTTDDAAIDRLMAALPQAVARARAAAL</sequence>
<keyword evidence="8" id="KW-0411">Iron-sulfur</keyword>
<dbReference type="InterPro" id="IPR015422">
    <property type="entry name" value="PyrdxlP-dep_Trfase_small"/>
</dbReference>
<keyword evidence="6" id="KW-0663">Pyridoxal phosphate</keyword>
<evidence type="ECO:0000256" key="3">
    <source>
        <dbReference type="ARBA" id="ARBA00012239"/>
    </source>
</evidence>
<evidence type="ECO:0000256" key="9">
    <source>
        <dbReference type="ARBA" id="ARBA00050776"/>
    </source>
</evidence>
<keyword evidence="4 12" id="KW-0808">Transferase</keyword>
<comment type="catalytic activity">
    <reaction evidence="9">
        <text>(sulfur carrier)-H + L-cysteine = (sulfur carrier)-SH + L-alanine</text>
        <dbReference type="Rhea" id="RHEA:43892"/>
        <dbReference type="Rhea" id="RHEA-COMP:14737"/>
        <dbReference type="Rhea" id="RHEA-COMP:14739"/>
        <dbReference type="ChEBI" id="CHEBI:29917"/>
        <dbReference type="ChEBI" id="CHEBI:35235"/>
        <dbReference type="ChEBI" id="CHEBI:57972"/>
        <dbReference type="ChEBI" id="CHEBI:64428"/>
        <dbReference type="EC" id="2.8.1.7"/>
    </reaction>
</comment>
<dbReference type="InterPro" id="IPR000192">
    <property type="entry name" value="Aminotrans_V_dom"/>
</dbReference>
<dbReference type="KEGG" id="mgg:MPLG2_1115"/>
<dbReference type="GO" id="GO:0046872">
    <property type="term" value="F:metal ion binding"/>
    <property type="evidence" value="ECO:0007669"/>
    <property type="project" value="UniProtKB-KW"/>
</dbReference>
<dbReference type="Gene3D" id="3.40.640.10">
    <property type="entry name" value="Type I PLP-dependent aspartate aminotransferase-like (Major domain)"/>
    <property type="match status" value="1"/>
</dbReference>
<comment type="similarity">
    <text evidence="2">Belongs to the class-V pyridoxal-phosphate-dependent aminotransferase family. NifS/IscS subfamily.</text>
</comment>
<dbReference type="PROSITE" id="PS00595">
    <property type="entry name" value="AA_TRANSFER_CLASS_5"/>
    <property type="match status" value="1"/>
</dbReference>
<dbReference type="SUPFAM" id="SSF53383">
    <property type="entry name" value="PLP-dependent transferases"/>
    <property type="match status" value="1"/>
</dbReference>
<dbReference type="InterPro" id="IPR020578">
    <property type="entry name" value="Aminotrans_V_PyrdxlP_BS"/>
</dbReference>
<organism evidence="12 13">
    <name type="scientific">Micropruina glycogenica</name>
    <dbReference type="NCBI Taxonomy" id="75385"/>
    <lineage>
        <taxon>Bacteria</taxon>
        <taxon>Bacillati</taxon>
        <taxon>Actinomycetota</taxon>
        <taxon>Actinomycetes</taxon>
        <taxon>Propionibacteriales</taxon>
        <taxon>Nocardioidaceae</taxon>
        <taxon>Micropruina</taxon>
    </lineage>
</organism>
<dbReference type="RefSeq" id="WP_173909598.1">
    <property type="nucleotide sequence ID" value="NZ_BAAAGO010000036.1"/>
</dbReference>
<accession>A0A2N9JDF8</accession>
<dbReference type="PIRSF" id="PIRSF005572">
    <property type="entry name" value="NifS"/>
    <property type="match status" value="1"/>
</dbReference>
<dbReference type="PANTHER" id="PTHR11601">
    <property type="entry name" value="CYSTEINE DESULFURYLASE FAMILY MEMBER"/>
    <property type="match status" value="1"/>
</dbReference>
<dbReference type="EC" id="2.8.1.7" evidence="3"/>
<evidence type="ECO:0000256" key="4">
    <source>
        <dbReference type="ARBA" id="ARBA00022679"/>
    </source>
</evidence>
<feature type="domain" description="Aminotransferase class V" evidence="11">
    <location>
        <begin position="9"/>
        <end position="362"/>
    </location>
</feature>
<protein>
    <recommendedName>
        <fullName evidence="3">cysteine desulfurase</fullName>
        <ecNumber evidence="3">2.8.1.7</ecNumber>
    </recommendedName>
</protein>
<evidence type="ECO:0000313" key="12">
    <source>
        <dbReference type="EMBL" id="SPD86151.1"/>
    </source>
</evidence>
<evidence type="ECO:0000256" key="5">
    <source>
        <dbReference type="ARBA" id="ARBA00022723"/>
    </source>
</evidence>
<dbReference type="Gene3D" id="1.10.260.50">
    <property type="match status" value="1"/>
</dbReference>
<evidence type="ECO:0000259" key="11">
    <source>
        <dbReference type="Pfam" id="PF00266"/>
    </source>
</evidence>
<dbReference type="AlphaFoldDB" id="A0A2N9JDF8"/>
<dbReference type="GO" id="GO:0051536">
    <property type="term" value="F:iron-sulfur cluster binding"/>
    <property type="evidence" value="ECO:0007669"/>
    <property type="project" value="UniProtKB-KW"/>
</dbReference>
<gene>
    <name evidence="12" type="primary">iscSA</name>
    <name evidence="12" type="ORF">MPLG2_1115</name>
</gene>
<proteinExistence type="inferred from homology"/>
<comment type="cofactor">
    <cofactor evidence="1 10">
        <name>pyridoxal 5'-phosphate</name>
        <dbReference type="ChEBI" id="CHEBI:597326"/>
    </cofactor>
</comment>
<dbReference type="InterPro" id="IPR015421">
    <property type="entry name" value="PyrdxlP-dep_Trfase_major"/>
</dbReference>
<dbReference type="Proteomes" id="UP000238164">
    <property type="component" value="Chromosome 1"/>
</dbReference>
<dbReference type="Pfam" id="PF00266">
    <property type="entry name" value="Aminotran_5"/>
    <property type="match status" value="1"/>
</dbReference>
<keyword evidence="7" id="KW-0408">Iron</keyword>
<dbReference type="GO" id="GO:0031071">
    <property type="term" value="F:cysteine desulfurase activity"/>
    <property type="evidence" value="ECO:0007669"/>
    <property type="project" value="UniProtKB-EC"/>
</dbReference>
<evidence type="ECO:0000256" key="7">
    <source>
        <dbReference type="ARBA" id="ARBA00023004"/>
    </source>
</evidence>
<dbReference type="PANTHER" id="PTHR11601:SF34">
    <property type="entry name" value="CYSTEINE DESULFURASE"/>
    <property type="match status" value="1"/>
</dbReference>
<evidence type="ECO:0000256" key="10">
    <source>
        <dbReference type="RuleBase" id="RU004504"/>
    </source>
</evidence>
<reference evidence="12 13" key="1">
    <citation type="submission" date="2018-02" db="EMBL/GenBank/DDBJ databases">
        <authorList>
            <person name="Cohen D.B."/>
            <person name="Kent A.D."/>
        </authorList>
    </citation>
    <scope>NUCLEOTIDE SEQUENCE [LARGE SCALE GENOMIC DNA]</scope>
    <source>
        <strain evidence="12">1</strain>
    </source>
</reference>
<evidence type="ECO:0000256" key="6">
    <source>
        <dbReference type="ARBA" id="ARBA00022898"/>
    </source>
</evidence>
<dbReference type="InterPro" id="IPR015424">
    <property type="entry name" value="PyrdxlP-dep_Trfase"/>
</dbReference>
<keyword evidence="13" id="KW-1185">Reference proteome</keyword>